<dbReference type="OrthoDB" id="10555640at2759"/>
<feature type="signal peptide" evidence="2">
    <location>
        <begin position="1"/>
        <end position="22"/>
    </location>
</feature>
<evidence type="ECO:0000256" key="2">
    <source>
        <dbReference type="SAM" id="SignalP"/>
    </source>
</evidence>
<evidence type="ECO:0000256" key="1">
    <source>
        <dbReference type="SAM" id="MobiDB-lite"/>
    </source>
</evidence>
<evidence type="ECO:0000313" key="4">
    <source>
        <dbReference type="Proteomes" id="UP000775872"/>
    </source>
</evidence>
<name>A0A9N9ZAX7_9HYPO</name>
<evidence type="ECO:0000313" key="3">
    <source>
        <dbReference type="EMBL" id="CAH0052227.1"/>
    </source>
</evidence>
<accession>A0A9N9ZAX7</accession>
<protein>
    <submittedName>
        <fullName evidence="3">Uncharacterized protein</fullName>
    </submittedName>
</protein>
<organism evidence="3 4">
    <name type="scientific">Clonostachys solani</name>
    <dbReference type="NCBI Taxonomy" id="160281"/>
    <lineage>
        <taxon>Eukaryota</taxon>
        <taxon>Fungi</taxon>
        <taxon>Dikarya</taxon>
        <taxon>Ascomycota</taxon>
        <taxon>Pezizomycotina</taxon>
        <taxon>Sordariomycetes</taxon>
        <taxon>Hypocreomycetidae</taxon>
        <taxon>Hypocreales</taxon>
        <taxon>Bionectriaceae</taxon>
        <taxon>Clonostachys</taxon>
    </lineage>
</organism>
<dbReference type="Proteomes" id="UP000775872">
    <property type="component" value="Unassembled WGS sequence"/>
</dbReference>
<reference evidence="3 4" key="2">
    <citation type="submission" date="2021-10" db="EMBL/GenBank/DDBJ databases">
        <authorList>
            <person name="Piombo E."/>
        </authorList>
    </citation>
    <scope>NUCLEOTIDE SEQUENCE [LARGE SCALE GENOMIC DNA]</scope>
</reference>
<feature type="region of interest" description="Disordered" evidence="1">
    <location>
        <begin position="74"/>
        <end position="111"/>
    </location>
</feature>
<feature type="chain" id="PRO_5040236594" evidence="2">
    <location>
        <begin position="23"/>
        <end position="308"/>
    </location>
</feature>
<reference evidence="4" key="1">
    <citation type="submission" date="2019-06" db="EMBL/GenBank/DDBJ databases">
        <authorList>
            <person name="Broberg M."/>
        </authorList>
    </citation>
    <scope>NUCLEOTIDE SEQUENCE [LARGE SCALE GENOMIC DNA]</scope>
</reference>
<keyword evidence="4" id="KW-1185">Reference proteome</keyword>
<keyword evidence="2" id="KW-0732">Signal</keyword>
<gene>
    <name evidence="3" type="ORF">CSOL1703_00015103</name>
</gene>
<dbReference type="AlphaFoldDB" id="A0A9N9ZAX7"/>
<dbReference type="EMBL" id="CABFOC020000043">
    <property type="protein sequence ID" value="CAH0052227.1"/>
    <property type="molecule type" value="Genomic_DNA"/>
</dbReference>
<proteinExistence type="predicted"/>
<comment type="caution">
    <text evidence="3">The sequence shown here is derived from an EMBL/GenBank/DDBJ whole genome shotgun (WGS) entry which is preliminary data.</text>
</comment>
<sequence>MVGLKQVVTAIIALSLAECTVATPNTGIVEERGLETRKGGKVRGAIKANAGKSFDRVMSGVSAIGTVNDVVQQLNGQPPKKRGLQARADVKTPEAAKPPQPAQPTKSFSDKAFDRGAAGVGAVGTLTKLIKQWSGKARKRGLETRRDVRFRNAIKKNSGKAFRPTINDIGSPAVVKGSLQRSRGRPKQRSLEVRKGGKIRGAIKANAGKSFDRTTKGIETVGVINDIVQQFRGQPKQRSLEVRKGGRIRGAIKANAGKSFDRTTKGIETVGVINDIIQQFRGQPKQRSLDDDLEERAFEDYIMERYYS</sequence>